<dbReference type="Pfam" id="PF10672">
    <property type="entry name" value="Methyltrans_SAM"/>
    <property type="match status" value="1"/>
</dbReference>
<feature type="domain" description="S-adenosylmethionine-dependent methyltransferase" evidence="4">
    <location>
        <begin position="78"/>
        <end position="247"/>
    </location>
</feature>
<evidence type="ECO:0000313" key="5">
    <source>
        <dbReference type="EMBL" id="KKR43793.1"/>
    </source>
</evidence>
<sequence>MIPKWPRACKSDFFNMNYELIDSGEGRRLEKWGGYLLDRPDPQIIWKKSLSPEEWEKVDAYFKRISEDKGIWDIKTKIPEKWELAHSDVKFFAKLSPFKHTGIFPEQSTQWDYIYENVKAEKREVKVLNLFAYTGIASLFAAKAGASVTHVDASRPAVTWANENRALNDENWPIRWIIDDAIKFTAREIKRGVKYDAIIMDPPAYGHGPTGEVWDFNSDFPKLLTNCKELLSENPLFVIINAYAISSSSITLANTLNDYFGKLGGKIENGELTLKESSGGRLLSTGIWARWSK</sequence>
<name>A0A0G0QUE8_9BACT</name>
<gene>
    <name evidence="5" type="ORF">UT76_C0008G0004</name>
</gene>
<organism evidence="5 6">
    <name type="scientific">Candidatus Woesebacteria bacterium GW2011_GWB1_40_12</name>
    <dbReference type="NCBI Taxonomy" id="1618576"/>
    <lineage>
        <taxon>Bacteria</taxon>
        <taxon>Candidatus Woeseibacteriota</taxon>
    </lineage>
</organism>
<evidence type="ECO:0000256" key="2">
    <source>
        <dbReference type="ARBA" id="ARBA00022679"/>
    </source>
</evidence>
<dbReference type="PATRIC" id="fig|1618576.3.peg.187"/>
<dbReference type="AlphaFoldDB" id="A0A0G0QUE8"/>
<proteinExistence type="predicted"/>
<dbReference type="Gene3D" id="2.60.40.1180">
    <property type="entry name" value="Golgi alpha-mannosidase II"/>
    <property type="match status" value="1"/>
</dbReference>
<accession>A0A0G0QUE8</accession>
<dbReference type="GO" id="GO:0032259">
    <property type="term" value="P:methylation"/>
    <property type="evidence" value="ECO:0007669"/>
    <property type="project" value="UniProtKB-KW"/>
</dbReference>
<dbReference type="GO" id="GO:0008168">
    <property type="term" value="F:methyltransferase activity"/>
    <property type="evidence" value="ECO:0007669"/>
    <property type="project" value="UniProtKB-KW"/>
</dbReference>
<keyword evidence="2" id="KW-0808">Transferase</keyword>
<reference evidence="5 6" key="1">
    <citation type="journal article" date="2015" name="Nature">
        <title>rRNA introns, odd ribosomes, and small enigmatic genomes across a large radiation of phyla.</title>
        <authorList>
            <person name="Brown C.T."/>
            <person name="Hug L.A."/>
            <person name="Thomas B.C."/>
            <person name="Sharon I."/>
            <person name="Castelle C.J."/>
            <person name="Singh A."/>
            <person name="Wilkins M.J."/>
            <person name="Williams K.H."/>
            <person name="Banfield J.F."/>
        </authorList>
    </citation>
    <scope>NUCLEOTIDE SEQUENCE [LARGE SCALE GENOMIC DNA]</scope>
</reference>
<comment type="caution">
    <text evidence="5">The sequence shown here is derived from an EMBL/GenBank/DDBJ whole genome shotgun (WGS) entry which is preliminary data.</text>
</comment>
<dbReference type="InterPro" id="IPR019614">
    <property type="entry name" value="SAM-dep_methyl-trfase"/>
</dbReference>
<evidence type="ECO:0000313" key="6">
    <source>
        <dbReference type="Proteomes" id="UP000034215"/>
    </source>
</evidence>
<dbReference type="InterPro" id="IPR029063">
    <property type="entry name" value="SAM-dependent_MTases_sf"/>
</dbReference>
<dbReference type="InterPro" id="IPR013780">
    <property type="entry name" value="Glyco_hydro_b"/>
</dbReference>
<protein>
    <recommendedName>
        <fullName evidence="4">S-adenosylmethionine-dependent methyltransferase domain-containing protein</fullName>
    </recommendedName>
</protein>
<dbReference type="Gene3D" id="3.40.50.150">
    <property type="entry name" value="Vaccinia Virus protein VP39"/>
    <property type="match status" value="1"/>
</dbReference>
<keyword evidence="1" id="KW-0489">Methyltransferase</keyword>
<dbReference type="Proteomes" id="UP000034215">
    <property type="component" value="Unassembled WGS sequence"/>
</dbReference>
<dbReference type="EMBL" id="LBYA01000008">
    <property type="protein sequence ID" value="KKR43793.1"/>
    <property type="molecule type" value="Genomic_DNA"/>
</dbReference>
<dbReference type="SUPFAM" id="SSF53335">
    <property type="entry name" value="S-adenosyl-L-methionine-dependent methyltransferases"/>
    <property type="match status" value="1"/>
</dbReference>
<evidence type="ECO:0000259" key="4">
    <source>
        <dbReference type="Pfam" id="PF10672"/>
    </source>
</evidence>
<evidence type="ECO:0000256" key="1">
    <source>
        <dbReference type="ARBA" id="ARBA00022603"/>
    </source>
</evidence>
<evidence type="ECO:0000256" key="3">
    <source>
        <dbReference type="ARBA" id="ARBA00022691"/>
    </source>
</evidence>
<dbReference type="PANTHER" id="PTHR43042">
    <property type="entry name" value="SAM-DEPENDENT METHYLTRANSFERASE"/>
    <property type="match status" value="1"/>
</dbReference>
<dbReference type="PANTHER" id="PTHR43042:SF2">
    <property type="entry name" value="SAM-DEPENDENT METHYLTRANSFERASE"/>
    <property type="match status" value="1"/>
</dbReference>
<keyword evidence="3" id="KW-0949">S-adenosyl-L-methionine</keyword>
<dbReference type="CDD" id="cd02440">
    <property type="entry name" value="AdoMet_MTases"/>
    <property type="match status" value="1"/>
</dbReference>